<feature type="coiled-coil region" evidence="1">
    <location>
        <begin position="108"/>
        <end position="174"/>
    </location>
</feature>
<organism evidence="3 4">
    <name type="scientific">Trichomonas vaginalis (strain ATCC PRA-98 / G3)</name>
    <dbReference type="NCBI Taxonomy" id="412133"/>
    <lineage>
        <taxon>Eukaryota</taxon>
        <taxon>Metamonada</taxon>
        <taxon>Parabasalia</taxon>
        <taxon>Trichomonadida</taxon>
        <taxon>Trichomonadidae</taxon>
        <taxon>Trichomonas</taxon>
    </lineage>
</organism>
<feature type="region of interest" description="Disordered" evidence="2">
    <location>
        <begin position="599"/>
        <end position="623"/>
    </location>
</feature>
<sequence>MNIEDEIDDLVLLDSGSEQDVINHANQCIDNLLNYQKSYFKENQEINNFIQSTPSINDALTELNNLLTTDNSIKFTTSMQRKLNNFLKSFVSEIYHTSTSKLHSETEIIELQTLNEHLNDQNTDLQEKQEDLEQLNANLQAKIKDLTILNQTKVNELIIEVEKKERTILELNDQLSINKRHLERLQGMINASNLESAQSQQITNDLKIKTDKKTNKIQKMQLLLHDMSVKQHDLWLQNQKLVAISNEYRDQINELNIKLANTSPEKLNATITKLSDSILSLTQQYQVCLQKSKEKSTIIDKLRNIIQKQEQIIESYDVSLKKQIHDKNELETSILDESKMQGQVKTRELMLNLQDAVENEDVLEGISKMKSDFEEKMKKLKQQNINLSNICIAMVKFMKIDTEFNNSEIPKEYFEEILKAEKAIGENGVDNELVGTVQEEIKKISAETEKYLEIVCSFSIFSSLMNSMRLKYETLKQNYDKTMSIAYLISDIFKLPFNNRLPQVIQAKFEKMRYFYENLQKTTNSYDSDAVVAYVHNAKSILDDIKEAAYPALKYSGPLEEFPFFVVDFAKSHDLDLAEEVKKKTEVISHLRKRLEETKSELNNMKNQNDSKNNEINSLQNENKNSRKMIEKLSNENTILKNADRTRENEMMELNIAVNEYAKQIAEKTKQCEDLEKKFQKVSEDNAKLIEDHRNEMEKLNKSKEESIQELKNHHDEQINKIIKGNITRESELTQEIKNLKRNFAKYQKKMSEVVKKYETTINDQKEASDSLIGHISLSKLNTSQGDMNEIETLKNLVKALEAENAGLKNNLEENKNSISEAVKNRDNYWTLKLNTQKETYQQELDNLLSENQNLNQTIEEISLKLEPFAGYDQDVLSQIEIVQNKFGSLPEIRDQKDKLTEWTDWSKKYDISGVDSANQIRRAVDDEIAKIQKLNDIISTLRKQKNILIKIATMSAPSNKNENSIRPLIISLVGIARIKRTIRK</sequence>
<keyword evidence="4" id="KW-1185">Reference proteome</keyword>
<dbReference type="VEuPathDB" id="TrichDB:TVAGG3_0968020"/>
<protein>
    <submittedName>
        <fullName evidence="3">Uncharacterized protein</fullName>
    </submittedName>
</protein>
<dbReference type="EMBL" id="DS113243">
    <property type="protein sequence ID" value="EAY16386.1"/>
    <property type="molecule type" value="Genomic_DNA"/>
</dbReference>
<feature type="coiled-coil region" evidence="1">
    <location>
        <begin position="363"/>
        <end position="390"/>
    </location>
</feature>
<evidence type="ECO:0000256" key="1">
    <source>
        <dbReference type="SAM" id="Coils"/>
    </source>
</evidence>
<evidence type="ECO:0000313" key="3">
    <source>
        <dbReference type="EMBL" id="EAY16386.1"/>
    </source>
</evidence>
<gene>
    <name evidence="3" type="ORF">TVAG_359950</name>
</gene>
<reference evidence="3" key="1">
    <citation type="submission" date="2006-10" db="EMBL/GenBank/DDBJ databases">
        <authorList>
            <person name="Amadeo P."/>
            <person name="Zhao Q."/>
            <person name="Wortman J."/>
            <person name="Fraser-Liggett C."/>
            <person name="Carlton J."/>
        </authorList>
    </citation>
    <scope>NUCLEOTIDE SEQUENCE</scope>
    <source>
        <strain evidence="3">G3</strain>
    </source>
</reference>
<dbReference type="AlphaFoldDB" id="A2DTB4"/>
<name>A2DTB4_TRIV3</name>
<dbReference type="RefSeq" id="XP_001328609.1">
    <property type="nucleotide sequence ID" value="XM_001328574.1"/>
</dbReference>
<dbReference type="STRING" id="5722.A2DTB4"/>
<dbReference type="KEGG" id="tva:4774395"/>
<dbReference type="Proteomes" id="UP000001542">
    <property type="component" value="Unassembled WGS sequence"/>
</dbReference>
<proteinExistence type="predicted"/>
<feature type="coiled-coil region" evidence="1">
    <location>
        <begin position="784"/>
        <end position="865"/>
    </location>
</feature>
<evidence type="ECO:0000256" key="2">
    <source>
        <dbReference type="SAM" id="MobiDB-lite"/>
    </source>
</evidence>
<dbReference type="InParanoid" id="A2DTB4"/>
<dbReference type="VEuPathDB" id="TrichDB:TVAG_359950"/>
<keyword evidence="1" id="KW-0175">Coiled coil</keyword>
<accession>A2DTB4</accession>
<dbReference type="SMR" id="A2DTB4"/>
<reference evidence="3" key="2">
    <citation type="journal article" date="2007" name="Science">
        <title>Draft genome sequence of the sexually transmitted pathogen Trichomonas vaginalis.</title>
        <authorList>
            <person name="Carlton J.M."/>
            <person name="Hirt R.P."/>
            <person name="Silva J.C."/>
            <person name="Delcher A.L."/>
            <person name="Schatz M."/>
            <person name="Zhao Q."/>
            <person name="Wortman J.R."/>
            <person name="Bidwell S.L."/>
            <person name="Alsmark U.C.M."/>
            <person name="Besteiro S."/>
            <person name="Sicheritz-Ponten T."/>
            <person name="Noel C.J."/>
            <person name="Dacks J.B."/>
            <person name="Foster P.G."/>
            <person name="Simillion C."/>
            <person name="Van de Peer Y."/>
            <person name="Miranda-Saavedra D."/>
            <person name="Barton G.J."/>
            <person name="Westrop G.D."/>
            <person name="Mueller S."/>
            <person name="Dessi D."/>
            <person name="Fiori P.L."/>
            <person name="Ren Q."/>
            <person name="Paulsen I."/>
            <person name="Zhang H."/>
            <person name="Bastida-Corcuera F.D."/>
            <person name="Simoes-Barbosa A."/>
            <person name="Brown M.T."/>
            <person name="Hayes R.D."/>
            <person name="Mukherjee M."/>
            <person name="Okumura C.Y."/>
            <person name="Schneider R."/>
            <person name="Smith A.J."/>
            <person name="Vanacova S."/>
            <person name="Villalvazo M."/>
            <person name="Haas B.J."/>
            <person name="Pertea M."/>
            <person name="Feldblyum T.V."/>
            <person name="Utterback T.R."/>
            <person name="Shu C.L."/>
            <person name="Osoegawa K."/>
            <person name="de Jong P.J."/>
            <person name="Hrdy I."/>
            <person name="Horvathova L."/>
            <person name="Zubacova Z."/>
            <person name="Dolezal P."/>
            <person name="Malik S.B."/>
            <person name="Logsdon J.M. Jr."/>
            <person name="Henze K."/>
            <person name="Gupta A."/>
            <person name="Wang C.C."/>
            <person name="Dunne R.L."/>
            <person name="Upcroft J.A."/>
            <person name="Upcroft P."/>
            <person name="White O."/>
            <person name="Salzberg S.L."/>
            <person name="Tang P."/>
            <person name="Chiu C.-H."/>
            <person name="Lee Y.-S."/>
            <person name="Embley T.M."/>
            <person name="Coombs G.H."/>
            <person name="Mottram J.C."/>
            <person name="Tachezy J."/>
            <person name="Fraser-Liggett C.M."/>
            <person name="Johnson P.J."/>
        </authorList>
    </citation>
    <scope>NUCLEOTIDE SEQUENCE [LARGE SCALE GENOMIC DNA]</scope>
    <source>
        <strain evidence="3">G3</strain>
    </source>
</reference>
<evidence type="ECO:0000313" key="4">
    <source>
        <dbReference type="Proteomes" id="UP000001542"/>
    </source>
</evidence>